<evidence type="ECO:0000256" key="1">
    <source>
        <dbReference type="ARBA" id="ARBA00022723"/>
    </source>
</evidence>
<gene>
    <name evidence="4" type="ORF">FB559_3535</name>
</gene>
<dbReference type="GO" id="GO:0005509">
    <property type="term" value="F:calcium ion binding"/>
    <property type="evidence" value="ECO:0007669"/>
    <property type="project" value="InterPro"/>
</dbReference>
<name>A0A543CLD8_9ACTN</name>
<dbReference type="Gene3D" id="1.10.238.10">
    <property type="entry name" value="EF-hand"/>
    <property type="match status" value="1"/>
</dbReference>
<evidence type="ECO:0000256" key="2">
    <source>
        <dbReference type="ARBA" id="ARBA00022737"/>
    </source>
</evidence>
<comment type="caution">
    <text evidence="4">The sequence shown here is derived from an EMBL/GenBank/DDBJ whole genome shotgun (WGS) entry which is preliminary data.</text>
</comment>
<proteinExistence type="predicted"/>
<dbReference type="RefSeq" id="WP_141956589.1">
    <property type="nucleotide sequence ID" value="NZ_VFOZ01000001.1"/>
</dbReference>
<keyword evidence="5" id="KW-1185">Reference proteome</keyword>
<dbReference type="PANTHER" id="PTHR10827:SF98">
    <property type="entry name" value="45 KDA CALCIUM-BINDING PROTEIN"/>
    <property type="match status" value="1"/>
</dbReference>
<protein>
    <submittedName>
        <fullName evidence="4">Ca2+-binding EF-hand superfamily protein</fullName>
    </submittedName>
</protein>
<dbReference type="Proteomes" id="UP000316096">
    <property type="component" value="Unassembled WGS sequence"/>
</dbReference>
<accession>A0A543CLD8</accession>
<dbReference type="PANTHER" id="PTHR10827">
    <property type="entry name" value="RETICULOCALBIN"/>
    <property type="match status" value="1"/>
</dbReference>
<keyword evidence="2" id="KW-0677">Repeat</keyword>
<sequence>MASEFQRRKIAGVFEAMDVDGDGFLQESDFAALTARWTAIRDAGDHSRLAAIMMGWWHALLAGGDHDGDAKVTLDEVLILTDQLGEMSDEVTGTAEAMFEAIDENADGRISSEEYNRLIEGWTGCRTATDEIFPLLDLDGDGHISQEEFVRLWTEFWSGDDAAAPGTWVFGRFEPPMARQG</sequence>
<dbReference type="SMART" id="SM00054">
    <property type="entry name" value="EFh"/>
    <property type="match status" value="3"/>
</dbReference>
<dbReference type="EMBL" id="VFOZ01000001">
    <property type="protein sequence ID" value="TQL97924.1"/>
    <property type="molecule type" value="Genomic_DNA"/>
</dbReference>
<dbReference type="InterPro" id="IPR011992">
    <property type="entry name" value="EF-hand-dom_pair"/>
</dbReference>
<feature type="domain" description="EF-hand" evidence="3">
    <location>
        <begin position="5"/>
        <end position="40"/>
    </location>
</feature>
<evidence type="ECO:0000313" key="5">
    <source>
        <dbReference type="Proteomes" id="UP000316096"/>
    </source>
</evidence>
<dbReference type="Pfam" id="PF13833">
    <property type="entry name" value="EF-hand_8"/>
    <property type="match status" value="1"/>
</dbReference>
<dbReference type="InterPro" id="IPR018247">
    <property type="entry name" value="EF_Hand_1_Ca_BS"/>
</dbReference>
<feature type="domain" description="EF-hand" evidence="3">
    <location>
        <begin position="130"/>
        <end position="159"/>
    </location>
</feature>
<feature type="domain" description="EF-hand" evidence="3">
    <location>
        <begin position="90"/>
        <end position="125"/>
    </location>
</feature>
<evidence type="ECO:0000313" key="4">
    <source>
        <dbReference type="EMBL" id="TQL97924.1"/>
    </source>
</evidence>
<keyword evidence="1" id="KW-0479">Metal-binding</keyword>
<reference evidence="4 5" key="1">
    <citation type="submission" date="2019-06" db="EMBL/GenBank/DDBJ databases">
        <title>Sequencing the genomes of 1000 actinobacteria strains.</title>
        <authorList>
            <person name="Klenk H.-P."/>
        </authorList>
    </citation>
    <scope>NUCLEOTIDE SEQUENCE [LARGE SCALE GENOMIC DNA]</scope>
    <source>
        <strain evidence="4 5">DSM 102200</strain>
    </source>
</reference>
<dbReference type="OrthoDB" id="7356823at2"/>
<dbReference type="InterPro" id="IPR002048">
    <property type="entry name" value="EF_hand_dom"/>
</dbReference>
<dbReference type="AlphaFoldDB" id="A0A543CLD8"/>
<dbReference type="PROSITE" id="PS00018">
    <property type="entry name" value="EF_HAND_1"/>
    <property type="match status" value="3"/>
</dbReference>
<evidence type="ECO:0000259" key="3">
    <source>
        <dbReference type="PROSITE" id="PS50222"/>
    </source>
</evidence>
<organism evidence="4 5">
    <name type="scientific">Actinoallomurus bryophytorum</name>
    <dbReference type="NCBI Taxonomy" id="1490222"/>
    <lineage>
        <taxon>Bacteria</taxon>
        <taxon>Bacillati</taxon>
        <taxon>Actinomycetota</taxon>
        <taxon>Actinomycetes</taxon>
        <taxon>Streptosporangiales</taxon>
        <taxon>Thermomonosporaceae</taxon>
        <taxon>Actinoallomurus</taxon>
    </lineage>
</organism>
<dbReference type="CDD" id="cd00051">
    <property type="entry name" value="EFh"/>
    <property type="match status" value="1"/>
</dbReference>
<dbReference type="Pfam" id="PF13202">
    <property type="entry name" value="EF-hand_5"/>
    <property type="match status" value="2"/>
</dbReference>
<dbReference type="PROSITE" id="PS50222">
    <property type="entry name" value="EF_HAND_2"/>
    <property type="match status" value="3"/>
</dbReference>
<dbReference type="SUPFAM" id="SSF47473">
    <property type="entry name" value="EF-hand"/>
    <property type="match status" value="1"/>
</dbReference>